<dbReference type="InterPro" id="IPR017930">
    <property type="entry name" value="Myb_dom"/>
</dbReference>
<feature type="region of interest" description="Disordered" evidence="1">
    <location>
        <begin position="389"/>
        <end position="409"/>
    </location>
</feature>
<gene>
    <name evidence="4" type="ORF">QBZ16_000857</name>
</gene>
<dbReference type="AlphaFoldDB" id="A0AAD9IHP3"/>
<dbReference type="Proteomes" id="UP001255856">
    <property type="component" value="Unassembled WGS sequence"/>
</dbReference>
<feature type="compositionally biased region" description="Low complexity" evidence="1">
    <location>
        <begin position="436"/>
        <end position="450"/>
    </location>
</feature>
<feature type="region of interest" description="Disordered" evidence="1">
    <location>
        <begin position="436"/>
        <end position="484"/>
    </location>
</feature>
<dbReference type="EMBL" id="JASFZW010000010">
    <property type="protein sequence ID" value="KAK2076332.1"/>
    <property type="molecule type" value="Genomic_DNA"/>
</dbReference>
<feature type="domain" description="Myb-like" evidence="2">
    <location>
        <begin position="482"/>
        <end position="540"/>
    </location>
</feature>
<dbReference type="CDD" id="cd11660">
    <property type="entry name" value="SANT_TRF"/>
    <property type="match status" value="1"/>
</dbReference>
<dbReference type="Gene3D" id="1.10.246.220">
    <property type="match status" value="1"/>
</dbReference>
<evidence type="ECO:0000313" key="4">
    <source>
        <dbReference type="EMBL" id="KAK2076332.1"/>
    </source>
</evidence>
<dbReference type="SMART" id="SM00717">
    <property type="entry name" value="SANT"/>
    <property type="match status" value="1"/>
</dbReference>
<reference evidence="4" key="1">
    <citation type="submission" date="2021-01" db="EMBL/GenBank/DDBJ databases">
        <authorList>
            <person name="Eckstrom K.M.E."/>
        </authorList>
    </citation>
    <scope>NUCLEOTIDE SEQUENCE</scope>
    <source>
        <strain evidence="4">UVCC 0001</strain>
    </source>
</reference>
<dbReference type="InterPro" id="IPR035925">
    <property type="entry name" value="BSD_dom_sf"/>
</dbReference>
<organism evidence="4 5">
    <name type="scientific">Prototheca wickerhamii</name>
    <dbReference type="NCBI Taxonomy" id="3111"/>
    <lineage>
        <taxon>Eukaryota</taxon>
        <taxon>Viridiplantae</taxon>
        <taxon>Chlorophyta</taxon>
        <taxon>core chlorophytes</taxon>
        <taxon>Trebouxiophyceae</taxon>
        <taxon>Chlorellales</taxon>
        <taxon>Chlorellaceae</taxon>
        <taxon>Prototheca</taxon>
    </lineage>
</organism>
<evidence type="ECO:0000259" key="2">
    <source>
        <dbReference type="PROSITE" id="PS50090"/>
    </source>
</evidence>
<dbReference type="Pfam" id="PF13921">
    <property type="entry name" value="Myb_DNA-bind_6"/>
    <property type="match status" value="1"/>
</dbReference>
<dbReference type="SUPFAM" id="SSF140383">
    <property type="entry name" value="BSD domain-like"/>
    <property type="match status" value="1"/>
</dbReference>
<keyword evidence="5" id="KW-1185">Reference proteome</keyword>
<dbReference type="PROSITE" id="PS51294">
    <property type="entry name" value="HTH_MYB"/>
    <property type="match status" value="1"/>
</dbReference>
<feature type="compositionally biased region" description="Polar residues" evidence="1">
    <location>
        <begin position="459"/>
        <end position="468"/>
    </location>
</feature>
<dbReference type="PANTHER" id="PTHR31923:SF1">
    <property type="entry name" value="BSD DOMAIN-CONTAINING PROTEIN"/>
    <property type="match status" value="1"/>
</dbReference>
<protein>
    <submittedName>
        <fullName evidence="4">Uncharacterized protein</fullName>
    </submittedName>
</protein>
<dbReference type="SUPFAM" id="SSF46689">
    <property type="entry name" value="Homeodomain-like"/>
    <property type="match status" value="1"/>
</dbReference>
<comment type="caution">
    <text evidence="4">The sequence shown here is derived from an EMBL/GenBank/DDBJ whole genome shotgun (WGS) entry which is preliminary data.</text>
</comment>
<name>A0AAD9IHP3_PROWI</name>
<dbReference type="Pfam" id="PF03909">
    <property type="entry name" value="BSD"/>
    <property type="match status" value="1"/>
</dbReference>
<sequence>MEFFKSARQAAERAAEVAKVASQKGMQAAKSLTKFNIHEKIGAGHAQEERVSAQELESYGITEHYVNKSLLPLPEDSTVFVLNAWQLRHAQLICHAVKEMGDLRFMLCPKYMKDERFWHIYFSILKPDLPPEAFLDPAGGAGQPAGRPPPRAARTGLVIDPDLEAYLQVEEGDAGDEGVDLPDMDFDDYLNELTGPRALHAAEGEEIASQEVQVLPPWEPLADLECTQAVETEASAPDPLPPLRDVCPEEIAPALNSTALQLLQEQDAQQMDADLTRLRYEDELTVLAARRGLLTRFVVKSLRGYALSPELVVDVPEFACVGLLMRRIFRAKLQRGEFLPPARFVLRRHRLEAGQLVGMETLAPQSETGDEQFLFNLGYRAPGPHEVYMQSAPRSNDREQQQRLLGAGAGAAEGARAPYSMLPGIAPAAGSFQQLLLGPAGGAPPASAPATRWPRAEPTSDSQRSTQDGLRGALGMSPGQARQRRHAGRWAPEEVQALVEGVLEYGTSWAQIESVHVRGSGLINPARTQMDLKDKWRNLVRLVTTPGKSSRGADLTLHQRETIMAFLQRQSSAAALYGGAERAQTE</sequence>
<accession>A0AAD9IHP3</accession>
<feature type="domain" description="HTH myb-type" evidence="3">
    <location>
        <begin position="482"/>
        <end position="544"/>
    </location>
</feature>
<dbReference type="Gene3D" id="1.10.3970.10">
    <property type="entry name" value="BSD domain"/>
    <property type="match status" value="1"/>
</dbReference>
<dbReference type="InterPro" id="IPR001005">
    <property type="entry name" value="SANT/Myb"/>
</dbReference>
<evidence type="ECO:0000259" key="3">
    <source>
        <dbReference type="PROSITE" id="PS51294"/>
    </source>
</evidence>
<dbReference type="PANTHER" id="PTHR31923">
    <property type="entry name" value="BSD DOMAIN-CONTAINING PROTEIN"/>
    <property type="match status" value="1"/>
</dbReference>
<dbReference type="InterPro" id="IPR009057">
    <property type="entry name" value="Homeodomain-like_sf"/>
</dbReference>
<proteinExistence type="predicted"/>
<dbReference type="PROSITE" id="PS50090">
    <property type="entry name" value="MYB_LIKE"/>
    <property type="match status" value="1"/>
</dbReference>
<evidence type="ECO:0000313" key="5">
    <source>
        <dbReference type="Proteomes" id="UP001255856"/>
    </source>
</evidence>
<dbReference type="InterPro" id="IPR005607">
    <property type="entry name" value="BSD_dom"/>
</dbReference>
<evidence type="ECO:0000256" key="1">
    <source>
        <dbReference type="SAM" id="MobiDB-lite"/>
    </source>
</evidence>